<dbReference type="Proteomes" id="UP001519306">
    <property type="component" value="Unassembled WGS sequence"/>
</dbReference>
<dbReference type="EMBL" id="JAGGLJ010000003">
    <property type="protein sequence ID" value="MBP2024871.1"/>
    <property type="molecule type" value="Genomic_DNA"/>
</dbReference>
<name>A0ABS4KCJ0_9FIRM</name>
<evidence type="ECO:0000313" key="4">
    <source>
        <dbReference type="Proteomes" id="UP001519306"/>
    </source>
</evidence>
<proteinExistence type="predicted"/>
<evidence type="ECO:0000259" key="2">
    <source>
        <dbReference type="PROSITE" id="PS51272"/>
    </source>
</evidence>
<dbReference type="InterPro" id="IPR001119">
    <property type="entry name" value="SLH_dom"/>
</dbReference>
<feature type="domain" description="SLH" evidence="2">
    <location>
        <begin position="102"/>
        <end position="172"/>
    </location>
</feature>
<evidence type="ECO:0000313" key="3">
    <source>
        <dbReference type="EMBL" id="MBP2024871.1"/>
    </source>
</evidence>
<dbReference type="PROSITE" id="PS51272">
    <property type="entry name" value="SLH"/>
    <property type="match status" value="1"/>
</dbReference>
<reference evidence="3 4" key="1">
    <citation type="submission" date="2021-03" db="EMBL/GenBank/DDBJ databases">
        <title>Genomic Encyclopedia of Type Strains, Phase IV (KMG-IV): sequencing the most valuable type-strain genomes for metagenomic binning, comparative biology and taxonomic classification.</title>
        <authorList>
            <person name="Goeker M."/>
        </authorList>
    </citation>
    <scope>NUCLEOTIDE SEQUENCE [LARGE SCALE GENOMIC DNA]</scope>
    <source>
        <strain evidence="3 4">DSM 27563</strain>
    </source>
</reference>
<accession>A0ABS4KCJ0</accession>
<organism evidence="3 4">
    <name type="scientific">Peptoniphilus stercorisuis</name>
    <dbReference type="NCBI Taxonomy" id="1436965"/>
    <lineage>
        <taxon>Bacteria</taxon>
        <taxon>Bacillati</taxon>
        <taxon>Bacillota</taxon>
        <taxon>Tissierellia</taxon>
        <taxon>Tissierellales</taxon>
        <taxon>Peptoniphilaceae</taxon>
        <taxon>Peptoniphilus</taxon>
    </lineage>
</organism>
<comment type="caution">
    <text evidence="3">The sequence shown here is derived from an EMBL/GenBank/DDBJ whole genome shotgun (WGS) entry which is preliminary data.</text>
</comment>
<evidence type="ECO:0000256" key="1">
    <source>
        <dbReference type="SAM" id="SignalP"/>
    </source>
</evidence>
<sequence length="855" mass="96002">MNNKKFLSLVLSLVMVLGTFTSVFAASTTDKKDEKTTETKVEKVEKIVGKDNKIQYIIDKKFVEGYEDGDYGYDKNIKRSEITKLLVFANGHKELSEKLQGSMKVYSDVDTAFWANGVITVGTTVPSSSNNQAMLQGYPNGTFLPERNVTYAELAKMLVVLAKEDLTADMVKTANANWASQWMTWAAELGILDDVTVANSDAFATRADAFTMLYNALYKMQNFKREAANDEIGVLSKLSNKVLTLNQDSEQEYKITDDTVFVKHNVNGEKEKDNDNVIKVSTMKDAEFYKGSLVRIMYNDKKEVTHILELGNPEEGALKNRKDDAITLGHEKAITLVEDNARWDNVADATISTKMFKTNVIDKEEFATKGMKYSDLDDNTITSYVKFGFDGKTDVNKLTFVYVEEQKDRAANSEIKLNTENVIKVDDEDARVFIANPANNQMKEVKDVYEAIRLIGYRDNLDFVPNVYVGYDDNSSNTAIGTIGSKAEAKVIVFNIVSKDNDMAETYRVVNEVTSKGDVTLENTDGKKFDENQFKNTNRMPFNSFEKLDVVEYTYDSVDDSYDWEVLIEHDDTDKYPIVEVDEIDGDVIVVKDNEGRKSILNIEDADIFTAKQDFKEGSIIQFALEKDGKNNVVNVISILDKNTDLEGDLESTGSDKNVEYYFGKYDRLGYVRNVDFTKTDDVTLNYTYFEKLLSKRGSGKDDSVTITEGLGKSLDKSEYKEKDANLVFVFTNNDYDNLSKVRVIKISDDGEIKVVEDIKALSESELAAEKIKEAKFDVDAIKLPKFENTATAAEIAQAINDEVAEVIKDYKGVTATEVKASDINMTAGEHDATVTLSLDKVDDVKSTVEYEVEA</sequence>
<feature type="signal peptide" evidence="1">
    <location>
        <begin position="1"/>
        <end position="25"/>
    </location>
</feature>
<protein>
    <recommendedName>
        <fullName evidence="2">SLH domain-containing protein</fullName>
    </recommendedName>
</protein>
<keyword evidence="1" id="KW-0732">Signal</keyword>
<dbReference type="RefSeq" id="WP_210060178.1">
    <property type="nucleotide sequence ID" value="NZ_JAGGLJ010000003.1"/>
</dbReference>
<keyword evidence="4" id="KW-1185">Reference proteome</keyword>
<dbReference type="Pfam" id="PF00395">
    <property type="entry name" value="SLH"/>
    <property type="match status" value="1"/>
</dbReference>
<feature type="chain" id="PRO_5045875117" description="SLH domain-containing protein" evidence="1">
    <location>
        <begin position="26"/>
        <end position="855"/>
    </location>
</feature>
<gene>
    <name evidence="3" type="ORF">J2Z71_000394</name>
</gene>